<feature type="compositionally biased region" description="Low complexity" evidence="4">
    <location>
        <begin position="336"/>
        <end position="379"/>
    </location>
</feature>
<dbReference type="GO" id="GO:0005680">
    <property type="term" value="C:anaphase-promoting complex"/>
    <property type="evidence" value="ECO:0000318"/>
    <property type="project" value="GO_Central"/>
</dbReference>
<dbReference type="Pfam" id="PF12895">
    <property type="entry name" value="ANAPC3"/>
    <property type="match status" value="1"/>
</dbReference>
<evidence type="ECO:0000313" key="5">
    <source>
        <dbReference type="EnsemblMetazoa" id="PPA11207.1"/>
    </source>
</evidence>
<feature type="compositionally biased region" description="Low complexity" evidence="4">
    <location>
        <begin position="314"/>
        <end position="329"/>
    </location>
</feature>
<accession>A0A8R1U838</accession>
<reference evidence="6" key="1">
    <citation type="journal article" date="2008" name="Nat. Genet.">
        <title>The Pristionchus pacificus genome provides a unique perspective on nematode lifestyle and parasitism.</title>
        <authorList>
            <person name="Dieterich C."/>
            <person name="Clifton S.W."/>
            <person name="Schuster L.N."/>
            <person name="Chinwalla A."/>
            <person name="Delehaunty K."/>
            <person name="Dinkelacker I."/>
            <person name="Fulton L."/>
            <person name="Fulton R."/>
            <person name="Godfrey J."/>
            <person name="Minx P."/>
            <person name="Mitreva M."/>
            <person name="Roeseler W."/>
            <person name="Tian H."/>
            <person name="Witte H."/>
            <person name="Yang S.P."/>
            <person name="Wilson R.K."/>
            <person name="Sommer R.J."/>
        </authorList>
    </citation>
    <scope>NUCLEOTIDE SEQUENCE [LARGE SCALE GENOMIC DNA]</scope>
    <source>
        <strain evidence="6">PS312</strain>
    </source>
</reference>
<dbReference type="InterPro" id="IPR019734">
    <property type="entry name" value="TPR_rpt"/>
</dbReference>
<dbReference type="PROSITE" id="PS50005">
    <property type="entry name" value="TPR"/>
    <property type="match status" value="3"/>
</dbReference>
<dbReference type="InterPro" id="IPR011990">
    <property type="entry name" value="TPR-like_helical_dom_sf"/>
</dbReference>
<dbReference type="GO" id="GO:0009949">
    <property type="term" value="P:polarity specification of anterior/posterior axis"/>
    <property type="evidence" value="ECO:0007669"/>
    <property type="project" value="EnsemblMetazoa"/>
</dbReference>
<dbReference type="Pfam" id="PF13181">
    <property type="entry name" value="TPR_8"/>
    <property type="match status" value="3"/>
</dbReference>
<dbReference type="AlphaFoldDB" id="A0A2A6BM62"/>
<dbReference type="Gene3D" id="1.25.40.10">
    <property type="entry name" value="Tetratricopeptide repeat domain"/>
    <property type="match status" value="3"/>
</dbReference>
<dbReference type="GO" id="GO:0007091">
    <property type="term" value="P:metaphase/anaphase transition of mitotic cell cycle"/>
    <property type="evidence" value="ECO:0000318"/>
    <property type="project" value="GO_Central"/>
</dbReference>
<evidence type="ECO:0000256" key="4">
    <source>
        <dbReference type="SAM" id="MobiDB-lite"/>
    </source>
</evidence>
<evidence type="ECO:0000256" key="3">
    <source>
        <dbReference type="ARBA" id="ARBA00039307"/>
    </source>
</evidence>
<keyword evidence="6" id="KW-1185">Reference proteome</keyword>
<accession>A0A2A6BM62</accession>
<keyword evidence="1" id="KW-0802">TPR repeat</keyword>
<dbReference type="EnsemblMetazoa" id="PPA11207.1">
    <property type="protein sequence ID" value="PPA11207.1"/>
    <property type="gene ID" value="WBGene00100761"/>
</dbReference>
<feature type="compositionally biased region" description="Basic and acidic residues" evidence="4">
    <location>
        <begin position="296"/>
        <end position="309"/>
    </location>
</feature>
<dbReference type="GO" id="GO:0005737">
    <property type="term" value="C:cytoplasm"/>
    <property type="evidence" value="ECO:0000318"/>
    <property type="project" value="GO_Central"/>
</dbReference>
<evidence type="ECO:0000256" key="2">
    <source>
        <dbReference type="ARBA" id="ARBA00038210"/>
    </source>
</evidence>
<dbReference type="GO" id="GO:0031145">
    <property type="term" value="P:anaphase-promoting complex-dependent catabolic process"/>
    <property type="evidence" value="ECO:0000318"/>
    <property type="project" value="GO_Central"/>
</dbReference>
<proteinExistence type="inferred from homology"/>
<dbReference type="OrthoDB" id="329563at2759"/>
<gene>
    <name evidence="5" type="primary">WBGene00100761</name>
</gene>
<sequence>MVAQVERPLATSVKEHIDNCIKHFAYDDALFLAEMNHDQENSDETLLLLSDCYFRTGRLEELFHLLSANPLTHPRIRYIFAACCFELKKHDECVRTLSDTTPNARNYLHPVLAQSSSAPFAYTLLSKLYCKESRTDEALKVAEKAARLNCLHWSSVQEYLYLGGQDPSEVFHPALKQFAPHVTDENQDTGERINLDLLNDEFDDPTATMVEFEDIDDENEEEDDLSPTHSTPVIAAPARTVDAPRKTTRKAVAADTAALSAERRQRIDENETTSTTKRQTIARAAKERTMSTSKSRGTDSKSPKRKAEPKPLGSRNSNSLRSTSSTRPPRVAKVRSTPVATRASSSTTASASKRPESTGGSTPTTGASTTASSSPSSTASEKDVERMANICQRMYSLALVHHNFVNFKLADAENEIALMHPQAQDTSQVTLARARIMLEKGAYKSARMLLETHHKRFPHKDTHALSSLATLLTSRAKDRAESWCAAANSFSLAKQHSQAVQCLERAIKLNPRFVYSYTLLGCELIEMEELEKAGKAFRAALCVRPRDYRAYYGLAMVHQKKEQLNLAQLDIGKAIEINTQNSVLFCALSSILHAKNDIDGALLVIDKALRIDPHSVAAHYHKARYLYDMRDYSASLRVLEKLKERASDEANVYFLLGKVHKRLGDTDKALLNFHWASNMDPRGESMLSDLGEHMEEEGSSST</sequence>
<dbReference type="GO" id="GO:0008356">
    <property type="term" value="P:asymmetric cell division"/>
    <property type="evidence" value="ECO:0007669"/>
    <property type="project" value="EnsemblMetazoa"/>
</dbReference>
<organism evidence="5 6">
    <name type="scientific">Pristionchus pacificus</name>
    <name type="common">Parasitic nematode worm</name>
    <dbReference type="NCBI Taxonomy" id="54126"/>
    <lineage>
        <taxon>Eukaryota</taxon>
        <taxon>Metazoa</taxon>
        <taxon>Ecdysozoa</taxon>
        <taxon>Nematoda</taxon>
        <taxon>Chromadorea</taxon>
        <taxon>Rhabditida</taxon>
        <taxon>Rhabditina</taxon>
        <taxon>Diplogasteromorpha</taxon>
        <taxon>Diplogasteroidea</taxon>
        <taxon>Neodiplogasteridae</taxon>
        <taxon>Pristionchus</taxon>
    </lineage>
</organism>
<dbReference type="GO" id="GO:0060471">
    <property type="term" value="P:cortical granule exocytosis"/>
    <property type="evidence" value="ECO:0007669"/>
    <property type="project" value="EnsemblMetazoa"/>
</dbReference>
<dbReference type="GO" id="GO:0051301">
    <property type="term" value="P:cell division"/>
    <property type="evidence" value="ECO:0000318"/>
    <property type="project" value="GO_Central"/>
</dbReference>
<comment type="similarity">
    <text evidence="2">Belongs to the APC3/CDC27 family.</text>
</comment>
<protein>
    <recommendedName>
        <fullName evidence="3">Cell division cycle protein 27 homolog</fullName>
    </recommendedName>
</protein>
<evidence type="ECO:0000313" key="6">
    <source>
        <dbReference type="Proteomes" id="UP000005239"/>
    </source>
</evidence>
<name>A0A2A6BM62_PRIPA</name>
<feature type="region of interest" description="Disordered" evidence="4">
    <location>
        <begin position="217"/>
        <end position="383"/>
    </location>
</feature>
<dbReference type="GO" id="GO:0016567">
    <property type="term" value="P:protein ubiquitination"/>
    <property type="evidence" value="ECO:0000318"/>
    <property type="project" value="GO_Central"/>
</dbReference>
<dbReference type="SUPFAM" id="SSF48452">
    <property type="entry name" value="TPR-like"/>
    <property type="match status" value="2"/>
</dbReference>
<dbReference type="PANTHER" id="PTHR12558:SF13">
    <property type="entry name" value="CELL DIVISION CYCLE PROTEIN 27 HOMOLOG"/>
    <property type="match status" value="1"/>
</dbReference>
<dbReference type="SMART" id="SM00028">
    <property type="entry name" value="TPR"/>
    <property type="match status" value="7"/>
</dbReference>
<dbReference type="Proteomes" id="UP000005239">
    <property type="component" value="Unassembled WGS sequence"/>
</dbReference>
<reference evidence="5" key="2">
    <citation type="submission" date="2022-06" db="UniProtKB">
        <authorList>
            <consortium name="EnsemblMetazoa"/>
        </authorList>
    </citation>
    <scope>IDENTIFICATION</scope>
    <source>
        <strain evidence="5">PS312</strain>
    </source>
</reference>
<dbReference type="PANTHER" id="PTHR12558">
    <property type="entry name" value="CELL DIVISION CYCLE 16,23,27"/>
    <property type="match status" value="1"/>
</dbReference>
<dbReference type="Pfam" id="PF14559">
    <property type="entry name" value="TPR_19"/>
    <property type="match status" value="1"/>
</dbReference>
<evidence type="ECO:0000256" key="1">
    <source>
        <dbReference type="ARBA" id="ARBA00022803"/>
    </source>
</evidence>